<keyword evidence="8" id="KW-1185">Reference proteome</keyword>
<feature type="domain" description="Ig-like" evidence="6">
    <location>
        <begin position="61"/>
        <end position="168"/>
    </location>
</feature>
<evidence type="ECO:0000256" key="5">
    <source>
        <dbReference type="ARBA" id="ARBA00023157"/>
    </source>
</evidence>
<dbReference type="CDD" id="cd00063">
    <property type="entry name" value="FN3"/>
    <property type="match status" value="1"/>
</dbReference>
<comment type="caution">
    <text evidence="7">The sequence shown here is derived from an EMBL/GenBank/DDBJ whole genome shotgun (WGS) entry which is preliminary data.</text>
</comment>
<dbReference type="PROSITE" id="PS50835">
    <property type="entry name" value="IG_LIKE"/>
    <property type="match status" value="4"/>
</dbReference>
<dbReference type="SUPFAM" id="SSF48726">
    <property type="entry name" value="Immunoglobulin"/>
    <property type="match status" value="5"/>
</dbReference>
<dbReference type="InterPro" id="IPR036179">
    <property type="entry name" value="Ig-like_dom_sf"/>
</dbReference>
<keyword evidence="4" id="KW-0472">Membrane</keyword>
<feature type="domain" description="Ig-like" evidence="6">
    <location>
        <begin position="283"/>
        <end position="376"/>
    </location>
</feature>
<dbReference type="CDD" id="cd00096">
    <property type="entry name" value="Ig"/>
    <property type="match status" value="2"/>
</dbReference>
<accession>A0AAV2Q7C0</accession>
<dbReference type="GO" id="GO:0016020">
    <property type="term" value="C:membrane"/>
    <property type="evidence" value="ECO:0007669"/>
    <property type="project" value="UniProtKB-SubCell"/>
</dbReference>
<feature type="non-terminal residue" evidence="7">
    <location>
        <position position="1"/>
    </location>
</feature>
<evidence type="ECO:0000256" key="2">
    <source>
        <dbReference type="ARBA" id="ARBA00022692"/>
    </source>
</evidence>
<name>A0AAV2Q7C0_MEGNR</name>
<dbReference type="InterPro" id="IPR003961">
    <property type="entry name" value="FN3_dom"/>
</dbReference>
<keyword evidence="3" id="KW-1133">Transmembrane helix</keyword>
<dbReference type="SMART" id="SM00409">
    <property type="entry name" value="IG"/>
    <property type="match status" value="4"/>
</dbReference>
<dbReference type="PANTHER" id="PTHR23278">
    <property type="entry name" value="SIDESTEP PROTEIN"/>
    <property type="match status" value="1"/>
</dbReference>
<dbReference type="SMART" id="SM00408">
    <property type="entry name" value="IGc2"/>
    <property type="match status" value="3"/>
</dbReference>
<organism evidence="7 8">
    <name type="scientific">Meganyctiphanes norvegica</name>
    <name type="common">Northern krill</name>
    <name type="synonym">Thysanopoda norvegica</name>
    <dbReference type="NCBI Taxonomy" id="48144"/>
    <lineage>
        <taxon>Eukaryota</taxon>
        <taxon>Metazoa</taxon>
        <taxon>Ecdysozoa</taxon>
        <taxon>Arthropoda</taxon>
        <taxon>Crustacea</taxon>
        <taxon>Multicrustacea</taxon>
        <taxon>Malacostraca</taxon>
        <taxon>Eumalacostraca</taxon>
        <taxon>Eucarida</taxon>
        <taxon>Euphausiacea</taxon>
        <taxon>Euphausiidae</taxon>
        <taxon>Meganyctiphanes</taxon>
    </lineage>
</organism>
<evidence type="ECO:0000256" key="1">
    <source>
        <dbReference type="ARBA" id="ARBA00004167"/>
    </source>
</evidence>
<dbReference type="InterPro" id="IPR013162">
    <property type="entry name" value="CD80_C2-set"/>
</dbReference>
<dbReference type="Pfam" id="PF00047">
    <property type="entry name" value="ig"/>
    <property type="match status" value="1"/>
</dbReference>
<protein>
    <recommendedName>
        <fullName evidence="6">Ig-like domain-containing protein</fullName>
    </recommendedName>
</protein>
<feature type="domain" description="Ig-like" evidence="6">
    <location>
        <begin position="387"/>
        <end position="479"/>
    </location>
</feature>
<dbReference type="AlphaFoldDB" id="A0AAV2Q7C0"/>
<dbReference type="InterPro" id="IPR003599">
    <property type="entry name" value="Ig_sub"/>
</dbReference>
<dbReference type="InterPro" id="IPR013151">
    <property type="entry name" value="Immunoglobulin_dom"/>
</dbReference>
<evidence type="ECO:0000256" key="3">
    <source>
        <dbReference type="ARBA" id="ARBA00022989"/>
    </source>
</evidence>
<keyword evidence="5" id="KW-1015">Disulfide bond</keyword>
<sequence length="679" mass="75762">RRLVYSTEKRLPGTMLLLPSHWFITYCGRCILLVPFLRLLFIPPLQDAEADDSQQILSRYPGQDDLISPHVAVWVLSGSTAILPCNLTAPTKEDSVKLVLWYKRGILKPVYSYDLRSNPPSHWKNVLQVDSRVSFNERTAALTLQRVSYEDQDQYFCRVDFSTSPTLSYYANLTVVVPPRRVAVYTDLGAEARDEVGPFLEGSIVRLRCQATGGSPSPVLTWWDGSNVIDQDQEQDSPDLFANTLTLDPLTRADLHRTVTCTAKNTNLTAPQQTKISIDMHFPPLSVRILNSRDSLSAGEPYTFMCLAVGARPPALITWHLNDTVLSHYNVKVSDKGNVTRSELRMTPAIQDEGKVLKCTAETESPLLHSSTKPLSDKWPLDIYYVPHTAIYPGRSLNLSNIEEGDDVYFECSIKANPKVYKISWLHQGQELIHNVLGGVIVSNQSLVLQKVTRQASGNYYCMASNFEGDGKSNPIQLKVKYAPVCRGNQMLYHGAARYEQVNIPCVIDAYPMPSTFRWTFNNSGESVDIPQDHIELQGSRSTVHYTPMTELDYGTLLCWGTNEVGRQKGPCIFHVFPAGRPDPVHNCSIYNLSVSQINVRCVAGFDGGLTQTFILELYDPHTGLLLSNTTNTVPTLEVAGLEPGNSYTAVVYSTNNKGRGEMVSLPVYTLKDVAEKRT</sequence>
<evidence type="ECO:0000313" key="8">
    <source>
        <dbReference type="Proteomes" id="UP001497623"/>
    </source>
</evidence>
<evidence type="ECO:0000259" key="6">
    <source>
        <dbReference type="PROSITE" id="PS50835"/>
    </source>
</evidence>
<dbReference type="Pfam" id="PF13927">
    <property type="entry name" value="Ig_3"/>
    <property type="match status" value="1"/>
</dbReference>
<dbReference type="InterPro" id="IPR013106">
    <property type="entry name" value="Ig_V-set"/>
</dbReference>
<keyword evidence="2" id="KW-0812">Transmembrane</keyword>
<dbReference type="InterPro" id="IPR007110">
    <property type="entry name" value="Ig-like_dom"/>
</dbReference>
<comment type="subcellular location">
    <subcellularLocation>
        <location evidence="1">Membrane</location>
        <topology evidence="1">Single-pass membrane protein</topology>
    </subcellularLocation>
</comment>
<gene>
    <name evidence="7" type="ORF">MNOR_LOCUS8140</name>
</gene>
<dbReference type="Proteomes" id="UP001497623">
    <property type="component" value="Unassembled WGS sequence"/>
</dbReference>
<dbReference type="EMBL" id="CAXKWB010003718">
    <property type="protein sequence ID" value="CAL4069963.1"/>
    <property type="molecule type" value="Genomic_DNA"/>
</dbReference>
<dbReference type="InterPro" id="IPR013783">
    <property type="entry name" value="Ig-like_fold"/>
</dbReference>
<dbReference type="Gene3D" id="2.60.40.10">
    <property type="entry name" value="Immunoglobulins"/>
    <property type="match status" value="5"/>
</dbReference>
<dbReference type="Pfam" id="PF07686">
    <property type="entry name" value="V-set"/>
    <property type="match status" value="1"/>
</dbReference>
<dbReference type="InterPro" id="IPR036116">
    <property type="entry name" value="FN3_sf"/>
</dbReference>
<evidence type="ECO:0000256" key="4">
    <source>
        <dbReference type="ARBA" id="ARBA00023136"/>
    </source>
</evidence>
<dbReference type="SUPFAM" id="SSF49265">
    <property type="entry name" value="Fibronectin type III"/>
    <property type="match status" value="1"/>
</dbReference>
<dbReference type="Pfam" id="PF08205">
    <property type="entry name" value="C2-set_2"/>
    <property type="match status" value="1"/>
</dbReference>
<evidence type="ECO:0000313" key="7">
    <source>
        <dbReference type="EMBL" id="CAL4069963.1"/>
    </source>
</evidence>
<feature type="non-terminal residue" evidence="7">
    <location>
        <position position="679"/>
    </location>
</feature>
<dbReference type="PANTHER" id="PTHR23278:SF19">
    <property type="entry name" value="OBSCURIN"/>
    <property type="match status" value="1"/>
</dbReference>
<reference evidence="7 8" key="1">
    <citation type="submission" date="2024-05" db="EMBL/GenBank/DDBJ databases">
        <authorList>
            <person name="Wallberg A."/>
        </authorList>
    </citation>
    <scope>NUCLEOTIDE SEQUENCE [LARGE SCALE GENOMIC DNA]</scope>
</reference>
<dbReference type="InterPro" id="IPR003598">
    <property type="entry name" value="Ig_sub2"/>
</dbReference>
<proteinExistence type="predicted"/>
<feature type="domain" description="Ig-like" evidence="6">
    <location>
        <begin position="179"/>
        <end position="277"/>
    </location>
</feature>